<proteinExistence type="predicted"/>
<feature type="compositionally biased region" description="Pro residues" evidence="2">
    <location>
        <begin position="324"/>
        <end position="342"/>
    </location>
</feature>
<feature type="compositionally biased region" description="Basic and acidic residues" evidence="2">
    <location>
        <begin position="305"/>
        <end position="320"/>
    </location>
</feature>
<dbReference type="InterPro" id="IPR013320">
    <property type="entry name" value="ConA-like_dom_sf"/>
</dbReference>
<evidence type="ECO:0000313" key="6">
    <source>
        <dbReference type="Proteomes" id="UP000075880"/>
    </source>
</evidence>
<feature type="signal peptide" evidence="3">
    <location>
        <begin position="1"/>
        <end position="20"/>
    </location>
</feature>
<keyword evidence="6" id="KW-1185">Reference proteome</keyword>
<sequence length="364" mass="39282">MKWLCGTIVTLICIAHRVTSSELNIFGGQGIRDALAERDLMAAIQIPLQNGVKFVDGLDGFPAFGVTSEADLKSPFRLILSDHLQDFAIIATVRPQSSSGGWVFSVVNSLDTVVQLGLLLEPTAAGDQWNVTLYYTDAKQERDSQALASFQVPYGKSWMKMIFKVLPDQIVFYYNCLEAGVVPVKKEPRKLVFDTASTVYIGQAGPVLKRKFEGTFLFLKIYGYPEIVKTHCNRTSQSNDAESESFEYPVDDFGSSIEYDNDAGTEPFGNVDADFGSGIQFDHSGEGDGFDEPPPISPPPPEYGYRIKGDKGERGTKGESIRGPPGPPGPQGPPGPPGPPGSTGPKGGGYFDGDGSGDELVSYT</sequence>
<protein>
    <recommendedName>
        <fullName evidence="4">Thrombospondin-like N-terminal domain-containing protein</fullName>
    </recommendedName>
</protein>
<evidence type="ECO:0000256" key="1">
    <source>
        <dbReference type="ARBA" id="ARBA00022737"/>
    </source>
</evidence>
<name>A0AAG5D6M2_ANOAO</name>
<dbReference type="Proteomes" id="UP000075880">
    <property type="component" value="Unassembled WGS sequence"/>
</dbReference>
<dbReference type="SUPFAM" id="SSF49899">
    <property type="entry name" value="Concanavalin A-like lectins/glucanases"/>
    <property type="match status" value="1"/>
</dbReference>
<accession>A0AAG5D6M2</accession>
<feature type="compositionally biased region" description="Pro residues" evidence="2">
    <location>
        <begin position="292"/>
        <end position="302"/>
    </location>
</feature>
<evidence type="ECO:0000313" key="5">
    <source>
        <dbReference type="EnsemblMetazoa" id="ENSAATROPP006514"/>
    </source>
</evidence>
<evidence type="ECO:0000259" key="4">
    <source>
        <dbReference type="SMART" id="SM00210"/>
    </source>
</evidence>
<dbReference type="EnsemblMetazoa" id="ENSAATROPT007280">
    <property type="protein sequence ID" value="ENSAATROPP006514"/>
    <property type="gene ID" value="ENSAATROPG005935"/>
</dbReference>
<dbReference type="Gene3D" id="2.60.120.200">
    <property type="match status" value="1"/>
</dbReference>
<dbReference type="AlphaFoldDB" id="A0AAG5D6M2"/>
<evidence type="ECO:0000256" key="2">
    <source>
        <dbReference type="SAM" id="MobiDB-lite"/>
    </source>
</evidence>
<feature type="chain" id="PRO_5042462350" description="Thrombospondin-like N-terminal domain-containing protein" evidence="3">
    <location>
        <begin position="21"/>
        <end position="364"/>
    </location>
</feature>
<feature type="region of interest" description="Disordered" evidence="2">
    <location>
        <begin position="252"/>
        <end position="364"/>
    </location>
</feature>
<dbReference type="SMART" id="SM00210">
    <property type="entry name" value="TSPN"/>
    <property type="match status" value="1"/>
</dbReference>
<keyword evidence="1" id="KW-0677">Repeat</keyword>
<feature type="compositionally biased region" description="Gly residues" evidence="2">
    <location>
        <begin position="344"/>
        <end position="354"/>
    </location>
</feature>
<reference evidence="5" key="1">
    <citation type="submission" date="2024-04" db="UniProtKB">
        <authorList>
            <consortium name="EnsemblMetazoa"/>
        </authorList>
    </citation>
    <scope>IDENTIFICATION</scope>
    <source>
        <strain evidence="5">EBRO</strain>
    </source>
</reference>
<feature type="domain" description="Thrombospondin-like N-terminal" evidence="4">
    <location>
        <begin position="37"/>
        <end position="225"/>
    </location>
</feature>
<dbReference type="InterPro" id="IPR048287">
    <property type="entry name" value="TSPN-like_N"/>
</dbReference>
<keyword evidence="3" id="KW-0732">Signal</keyword>
<organism evidence="5 6">
    <name type="scientific">Anopheles atroparvus</name>
    <name type="common">European mosquito</name>
    <dbReference type="NCBI Taxonomy" id="41427"/>
    <lineage>
        <taxon>Eukaryota</taxon>
        <taxon>Metazoa</taxon>
        <taxon>Ecdysozoa</taxon>
        <taxon>Arthropoda</taxon>
        <taxon>Hexapoda</taxon>
        <taxon>Insecta</taxon>
        <taxon>Pterygota</taxon>
        <taxon>Neoptera</taxon>
        <taxon>Endopterygota</taxon>
        <taxon>Diptera</taxon>
        <taxon>Nematocera</taxon>
        <taxon>Culicoidea</taxon>
        <taxon>Culicidae</taxon>
        <taxon>Anophelinae</taxon>
        <taxon>Anopheles</taxon>
    </lineage>
</organism>
<evidence type="ECO:0000256" key="3">
    <source>
        <dbReference type="SAM" id="SignalP"/>
    </source>
</evidence>